<dbReference type="EMBL" id="JAHFYH010000037">
    <property type="protein sequence ID" value="KAH0220628.1"/>
    <property type="molecule type" value="Genomic_DNA"/>
</dbReference>
<reference evidence="8" key="2">
    <citation type="submission" date="2021-08" db="EMBL/GenBank/DDBJ databases">
        <authorList>
            <person name="Gostincar C."/>
            <person name="Sun X."/>
            <person name="Song Z."/>
            <person name="Gunde-Cimerman N."/>
        </authorList>
    </citation>
    <scope>NUCLEOTIDE SEQUENCE</scope>
    <source>
        <strain evidence="8">EXF-8016</strain>
    </source>
</reference>
<evidence type="ECO:0000259" key="7">
    <source>
        <dbReference type="PROSITE" id="PS50157"/>
    </source>
</evidence>
<organism evidence="8 9">
    <name type="scientific">Aureobasidium melanogenum</name>
    <name type="common">Aureobasidium pullulans var. melanogenum</name>
    <dbReference type="NCBI Taxonomy" id="46634"/>
    <lineage>
        <taxon>Eukaryota</taxon>
        <taxon>Fungi</taxon>
        <taxon>Dikarya</taxon>
        <taxon>Ascomycota</taxon>
        <taxon>Pezizomycotina</taxon>
        <taxon>Dothideomycetes</taxon>
        <taxon>Dothideomycetidae</taxon>
        <taxon>Dothideales</taxon>
        <taxon>Saccotheciaceae</taxon>
        <taxon>Aureobasidium</taxon>
    </lineage>
</organism>
<accession>A0A9P8GF53</accession>
<reference evidence="8" key="1">
    <citation type="journal article" date="2021" name="J Fungi (Basel)">
        <title>Virulence traits and population genomics of the black yeast Aureobasidium melanogenum.</title>
        <authorList>
            <person name="Cernosa A."/>
            <person name="Sun X."/>
            <person name="Gostincar C."/>
            <person name="Fang C."/>
            <person name="Gunde-Cimerman N."/>
            <person name="Song Z."/>
        </authorList>
    </citation>
    <scope>NUCLEOTIDE SEQUENCE</scope>
    <source>
        <strain evidence="8">EXF-8016</strain>
    </source>
</reference>
<dbReference type="SUPFAM" id="SSF100920">
    <property type="entry name" value="Heat shock protein 70kD (HSP70), peptide-binding domain"/>
    <property type="match status" value="1"/>
</dbReference>
<dbReference type="PROSITE" id="PS50157">
    <property type="entry name" value="ZINC_FINGER_C2H2_2"/>
    <property type="match status" value="1"/>
</dbReference>
<keyword evidence="1 4" id="KW-0547">Nucleotide-binding</keyword>
<keyword evidence="8" id="KW-0346">Stress response</keyword>
<dbReference type="Proteomes" id="UP000767238">
    <property type="component" value="Unassembled WGS sequence"/>
</dbReference>
<evidence type="ECO:0000256" key="1">
    <source>
        <dbReference type="ARBA" id="ARBA00022741"/>
    </source>
</evidence>
<evidence type="ECO:0000256" key="6">
    <source>
        <dbReference type="SAM" id="SignalP"/>
    </source>
</evidence>
<feature type="non-terminal residue" evidence="8">
    <location>
        <position position="1"/>
    </location>
</feature>
<keyword evidence="6" id="KW-0732">Signal</keyword>
<dbReference type="InterPro" id="IPR029047">
    <property type="entry name" value="HSP70_peptide-bd_sf"/>
</dbReference>
<dbReference type="AlphaFoldDB" id="A0A9P8GF53"/>
<dbReference type="InterPro" id="IPR013126">
    <property type="entry name" value="Hsp_70_fam"/>
</dbReference>
<comment type="similarity">
    <text evidence="4">Belongs to the heat shock protein 70 family.</text>
</comment>
<feature type="chain" id="PRO_5040381193" evidence="6">
    <location>
        <begin position="27"/>
        <end position="797"/>
    </location>
</feature>
<dbReference type="GO" id="GO:0140662">
    <property type="term" value="F:ATP-dependent protein folding chaperone"/>
    <property type="evidence" value="ECO:0007669"/>
    <property type="project" value="InterPro"/>
</dbReference>
<dbReference type="Pfam" id="PF00012">
    <property type="entry name" value="HSP70"/>
    <property type="match status" value="1"/>
</dbReference>
<evidence type="ECO:0000313" key="9">
    <source>
        <dbReference type="Proteomes" id="UP000767238"/>
    </source>
</evidence>
<dbReference type="SUPFAM" id="SSF100934">
    <property type="entry name" value="Heat shock protein 70kD (HSP70), C-terminal subdomain"/>
    <property type="match status" value="1"/>
</dbReference>
<dbReference type="InterPro" id="IPR029048">
    <property type="entry name" value="HSP70_C_sf"/>
</dbReference>
<dbReference type="Gene3D" id="1.20.1270.10">
    <property type="match status" value="1"/>
</dbReference>
<evidence type="ECO:0000256" key="5">
    <source>
        <dbReference type="SAM" id="MobiDB-lite"/>
    </source>
</evidence>
<dbReference type="GO" id="GO:0005524">
    <property type="term" value="F:ATP binding"/>
    <property type="evidence" value="ECO:0007669"/>
    <property type="project" value="UniProtKB-KW"/>
</dbReference>
<feature type="compositionally biased region" description="Low complexity" evidence="5">
    <location>
        <begin position="560"/>
        <end position="570"/>
    </location>
</feature>
<keyword evidence="3" id="KW-0862">Zinc</keyword>
<dbReference type="PANTHER" id="PTHR19375">
    <property type="entry name" value="HEAT SHOCK PROTEIN 70KDA"/>
    <property type="match status" value="1"/>
</dbReference>
<dbReference type="Gene3D" id="2.60.34.10">
    <property type="entry name" value="Substrate Binding Domain Of DNAk, Chain A, domain 1"/>
    <property type="match status" value="1"/>
</dbReference>
<evidence type="ECO:0000256" key="3">
    <source>
        <dbReference type="PROSITE-ProRule" id="PRU00042"/>
    </source>
</evidence>
<feature type="signal peptide" evidence="6">
    <location>
        <begin position="1"/>
        <end position="26"/>
    </location>
</feature>
<proteinExistence type="inferred from homology"/>
<comment type="caution">
    <text evidence="8">The sequence shown here is derived from an EMBL/GenBank/DDBJ whole genome shotgun (WGS) entry which is preliminary data.</text>
</comment>
<dbReference type="FunFam" id="1.20.1270.10:FF:000014">
    <property type="entry name" value="Heat shock protein 70"/>
    <property type="match status" value="1"/>
</dbReference>
<evidence type="ECO:0000256" key="4">
    <source>
        <dbReference type="RuleBase" id="RU003322"/>
    </source>
</evidence>
<keyword evidence="3" id="KW-0863">Zinc-finger</keyword>
<feature type="region of interest" description="Disordered" evidence="5">
    <location>
        <begin position="537"/>
        <end position="572"/>
    </location>
</feature>
<dbReference type="OrthoDB" id="2401965at2759"/>
<keyword evidence="3" id="KW-0479">Metal-binding</keyword>
<name>A0A9P8GF53_AURME</name>
<protein>
    <submittedName>
        <fullName evidence="8">Heat shock protein 70</fullName>
    </submittedName>
</protein>
<dbReference type="InterPro" id="IPR013087">
    <property type="entry name" value="Znf_C2H2_type"/>
</dbReference>
<keyword evidence="2 4" id="KW-0067">ATP-binding</keyword>
<gene>
    <name evidence="8" type="ORF">KCV03_g5555</name>
</gene>
<evidence type="ECO:0000313" key="8">
    <source>
        <dbReference type="EMBL" id="KAH0220628.1"/>
    </source>
</evidence>
<evidence type="ECO:0000256" key="2">
    <source>
        <dbReference type="ARBA" id="ARBA00022840"/>
    </source>
</evidence>
<feature type="domain" description="C2H2-type" evidence="7">
    <location>
        <begin position="345"/>
        <end position="374"/>
    </location>
</feature>
<dbReference type="GO" id="GO:0008270">
    <property type="term" value="F:zinc ion binding"/>
    <property type="evidence" value="ECO:0007669"/>
    <property type="project" value="UniProtKB-KW"/>
</dbReference>
<sequence>MEIPGTNILQVILFLMWLCLCQPVTQNPVFKTVFFDQRALTEIANLAALTMCPGLFEVIRAASPPAFAWFKALPEAVLRLWGIYLIILEKHGCTPLIYIGSATEVIYGFESRFKVYNGDPYVHSLPYGVQKALLDGYKITHKKLLVTCPIPAAHNVPRVRLLIVLLEAAHTFVFWSVLSRTKDYGIGACYPWTLDQLPDDYQGINTHNPLTEGPRGNFDLTPEQLEAMLAQSNEDRTSRKLDKYQEQVALDPYGVKEFDRDKSTIWREKNPEKAAMKAADYFAENPEVVRANQARYRQRQKTSMKFWCDPCSTNSTHQAGFDRHLNFPDHKRNVERVAAGRQLENRCYICGKSFDKWYVLRDHNKSIMHMKRAAEPGALEAAAAAKIAAKAEQPAAIKAAKAAIRACMGDFSKAIVKFNNDPAPVPEHQSLIIDWKQVKVPKPAPPVALAPLPNYDFTKSVHSAFQQEQVEGHPQVETDSAPAFKYLGLSTEPSLLLPPAQQLGLRKVESHSQVIPTASAAFMEELANFSATSDSITDKPKVAVKRRAPPQPEPRKSKSKSSVKSSVKLSPKPDLKTMSVKKEYKPTVQTKLFFGLKPNIYLEVEINLNGAFVQHTSTLIHPAPLSSLLDRQGERQECSFNTSLGEFTLAPIPHMRAGEAVLECVFEVDVNGILKVTATEKTSGRSANITISNSVGKLSSAEIDKMVEDAAKFKTSDEAFTKKFESRQQLESYISRVEEIVSDPTLSLKLKRNQKEKIESALSDAMAQLEIEDSSADDLKKKELALKRVVTKAMSTR</sequence>
<dbReference type="PROSITE" id="PS00028">
    <property type="entry name" value="ZINC_FINGER_C2H2_1"/>
    <property type="match status" value="1"/>
</dbReference>